<dbReference type="OrthoDB" id="4703at2759"/>
<dbReference type="SUPFAM" id="SSF50978">
    <property type="entry name" value="WD40 repeat-like"/>
    <property type="match status" value="1"/>
</dbReference>
<sequence length="195" mass="22201">KDNLDGFTFFYDGSMYNYIRTIQISFTPIRDVKFLNESDSFVMTVSGMAKRFRIFSRMSADLACADIDNSHPQHIYFQPTPDHVLSVDYSDWLDSAVLCGSNGHVCFYRLTNFVRWTRKNECSTKYRVQILNIPSFLQKSSTDNQQSISSNSKSSPSKQVNQKGSLTSGKNESINNGCDDTYEKGAYSELIKNIL</sequence>
<proteinExistence type="predicted"/>
<protein>
    <submittedName>
        <fullName evidence="2">Uncharacterized protein</fullName>
    </submittedName>
</protein>
<evidence type="ECO:0000313" key="3">
    <source>
        <dbReference type="EMBL" id="CAF4447219.1"/>
    </source>
</evidence>
<organism evidence="2 4">
    <name type="scientific">Didymodactylos carnosus</name>
    <dbReference type="NCBI Taxonomy" id="1234261"/>
    <lineage>
        <taxon>Eukaryota</taxon>
        <taxon>Metazoa</taxon>
        <taxon>Spiralia</taxon>
        <taxon>Gnathifera</taxon>
        <taxon>Rotifera</taxon>
        <taxon>Eurotatoria</taxon>
        <taxon>Bdelloidea</taxon>
        <taxon>Philodinida</taxon>
        <taxon>Philodinidae</taxon>
        <taxon>Didymodactylos</taxon>
    </lineage>
</organism>
<feature type="compositionally biased region" description="Low complexity" evidence="1">
    <location>
        <begin position="144"/>
        <end position="163"/>
    </location>
</feature>
<dbReference type="InterPro" id="IPR036322">
    <property type="entry name" value="WD40_repeat_dom_sf"/>
</dbReference>
<evidence type="ECO:0000313" key="2">
    <source>
        <dbReference type="EMBL" id="CAF1580188.1"/>
    </source>
</evidence>
<dbReference type="AlphaFoldDB" id="A0A815ZAA2"/>
<dbReference type="Proteomes" id="UP000681722">
    <property type="component" value="Unassembled WGS sequence"/>
</dbReference>
<feature type="region of interest" description="Disordered" evidence="1">
    <location>
        <begin position="142"/>
        <end position="174"/>
    </location>
</feature>
<feature type="non-terminal residue" evidence="2">
    <location>
        <position position="1"/>
    </location>
</feature>
<keyword evidence="4" id="KW-1185">Reference proteome</keyword>
<gene>
    <name evidence="2" type="ORF">GPM918_LOCUS41026</name>
    <name evidence="3" type="ORF">SRO942_LOCUS42030</name>
</gene>
<dbReference type="Proteomes" id="UP000663829">
    <property type="component" value="Unassembled WGS sequence"/>
</dbReference>
<feature type="compositionally biased region" description="Polar residues" evidence="1">
    <location>
        <begin position="164"/>
        <end position="174"/>
    </location>
</feature>
<dbReference type="EMBL" id="CAJNOQ010031453">
    <property type="protein sequence ID" value="CAF1580188.1"/>
    <property type="molecule type" value="Genomic_DNA"/>
</dbReference>
<name>A0A815ZAA2_9BILA</name>
<accession>A0A815ZAA2</accession>
<comment type="caution">
    <text evidence="2">The sequence shown here is derived from an EMBL/GenBank/DDBJ whole genome shotgun (WGS) entry which is preliminary data.</text>
</comment>
<evidence type="ECO:0000313" key="4">
    <source>
        <dbReference type="Proteomes" id="UP000663829"/>
    </source>
</evidence>
<evidence type="ECO:0000256" key="1">
    <source>
        <dbReference type="SAM" id="MobiDB-lite"/>
    </source>
</evidence>
<dbReference type="EMBL" id="CAJOBC010097402">
    <property type="protein sequence ID" value="CAF4447219.1"/>
    <property type="molecule type" value="Genomic_DNA"/>
</dbReference>
<reference evidence="2" key="1">
    <citation type="submission" date="2021-02" db="EMBL/GenBank/DDBJ databases">
        <authorList>
            <person name="Nowell W R."/>
        </authorList>
    </citation>
    <scope>NUCLEOTIDE SEQUENCE</scope>
</reference>